<feature type="region of interest" description="Disordered" evidence="1">
    <location>
        <begin position="493"/>
        <end position="540"/>
    </location>
</feature>
<feature type="compositionally biased region" description="Basic residues" evidence="1">
    <location>
        <begin position="1"/>
        <end position="13"/>
    </location>
</feature>
<dbReference type="Proteomes" id="UP000007319">
    <property type="component" value="Plasmid AZOBR_p3"/>
</dbReference>
<name>A0A9P1JZT4_9PROT</name>
<feature type="compositionally biased region" description="Low complexity" evidence="1">
    <location>
        <begin position="523"/>
        <end position="540"/>
    </location>
</feature>
<dbReference type="KEGG" id="abs:AZOBR_p340127"/>
<evidence type="ECO:0000313" key="3">
    <source>
        <dbReference type="EMBL" id="CCD02889.1"/>
    </source>
</evidence>
<sequence>MTTQPKHSKRPRGRGAAPAQDAAAPVEQPPAKPKMRVTHTALIEAARKPGRPDAVHPFVAPSHPPGVAPKGSNGMAMDSASDASAAAMFAWAASSAWHEGQQFLGYAYLSELAQRPEYRRISETLAQHMTRKWIKIRHVGDGQNGDDGEDKSDKIAAIEAEFKRLGVQEAFRKIAEDDGFFGRSHLYLDTGSTEDPEELKKPISSADGTPSPAKVKRGSLKAVRPVEAVWCYPTAYNSNDPLNPGWYNPESWFVMGKEVHGSRLLTFIGREVPDMLKPAYSFGGLSLSQIAKPYVDNWLRTRQSVADIVSAFSVMVLKTDLLAQMADGEAADELFRRIDLFNSLRDNRGVMAVDKNAEDFANVSAPLSGLDVLQAQTQEHMSAVSGIPIVILLGIQPAGLNASSEGELQAFYDHVHSLQERFFRPNLERVLQVVQLSKFGEIDPDIGFEFEPLRSLDEKEQAEVRFIEAQTGAIYQEIGAIDAPEIRERLIRDEGSPYSGLSRERSTVPPAGEEGGGIPPLPGLEKPAAPAAPPQQQEVA</sequence>
<evidence type="ECO:0000259" key="2">
    <source>
        <dbReference type="Pfam" id="PF06381"/>
    </source>
</evidence>
<organism evidence="3 4">
    <name type="scientific">Azospirillum baldaniorum</name>
    <dbReference type="NCBI Taxonomy" id="1064539"/>
    <lineage>
        <taxon>Bacteria</taxon>
        <taxon>Pseudomonadati</taxon>
        <taxon>Pseudomonadota</taxon>
        <taxon>Alphaproteobacteria</taxon>
        <taxon>Rhodospirillales</taxon>
        <taxon>Azospirillaceae</taxon>
        <taxon>Azospirillum</taxon>
    </lineage>
</organism>
<feature type="compositionally biased region" description="Low complexity" evidence="1">
    <location>
        <begin position="16"/>
        <end position="26"/>
    </location>
</feature>
<feature type="domain" description="Anti-CBASS protein Acb1-like N-terminal" evidence="2">
    <location>
        <begin position="108"/>
        <end position="471"/>
    </location>
</feature>
<dbReference type="Pfam" id="PF06381">
    <property type="entry name" value="Phage_portal_3"/>
    <property type="match status" value="1"/>
</dbReference>
<dbReference type="InterPro" id="IPR024459">
    <property type="entry name" value="Acb1-like_N"/>
</dbReference>
<reference evidence="3 4" key="1">
    <citation type="journal article" date="2011" name="PLoS Genet.">
        <title>Azospirillum genomes reveal transition of bacteria from aquatic to terrestrial environments.</title>
        <authorList>
            <person name="Wisniewski-Dye F."/>
            <person name="Borziak K."/>
            <person name="Khalsa-Moyers G."/>
            <person name="Alexandre G."/>
            <person name="Sukharnikov L.O."/>
            <person name="Wuichet K."/>
            <person name="Hurst G.B."/>
            <person name="McDonald W.H."/>
            <person name="Robertson J.S."/>
            <person name="Barbe V."/>
            <person name="Calteau A."/>
            <person name="Rouy Z."/>
            <person name="Mangenot S."/>
            <person name="Prigent-Combaret C."/>
            <person name="Normand P."/>
            <person name="Boyer M."/>
            <person name="Siguier P."/>
            <person name="Dessaux Y."/>
            <person name="Elmerich C."/>
            <person name="Condemine G."/>
            <person name="Krishnen G."/>
            <person name="Kennedy I."/>
            <person name="Paterson A.H."/>
            <person name="Gonzalez V."/>
            <person name="Mavingui P."/>
            <person name="Zhulin I.B."/>
        </authorList>
    </citation>
    <scope>NUCLEOTIDE SEQUENCE [LARGE SCALE GENOMIC DNA]</scope>
    <source>
        <strain evidence="3 4">Sp245</strain>
    </source>
</reference>
<evidence type="ECO:0000313" key="4">
    <source>
        <dbReference type="Proteomes" id="UP000007319"/>
    </source>
</evidence>
<keyword evidence="4" id="KW-1185">Reference proteome</keyword>
<dbReference type="EMBL" id="HE577330">
    <property type="protein sequence ID" value="CCD02889.1"/>
    <property type="molecule type" value="Genomic_DNA"/>
</dbReference>
<proteinExistence type="predicted"/>
<evidence type="ECO:0000256" key="1">
    <source>
        <dbReference type="SAM" id="MobiDB-lite"/>
    </source>
</evidence>
<dbReference type="AlphaFoldDB" id="A0A9P1JZT4"/>
<protein>
    <recommendedName>
        <fullName evidence="2">Anti-CBASS protein Acb1-like N-terminal domain-containing protein</fullName>
    </recommendedName>
</protein>
<gene>
    <name evidence="3" type="ORF">AZOBR_p340127</name>
</gene>
<dbReference type="RefSeq" id="WP_014199401.1">
    <property type="nucleotide sequence ID" value="NC_016595.1"/>
</dbReference>
<feature type="region of interest" description="Disordered" evidence="1">
    <location>
        <begin position="1"/>
        <end position="35"/>
    </location>
</feature>
<keyword evidence="3" id="KW-0614">Plasmid</keyword>
<feature type="region of interest" description="Disordered" evidence="1">
    <location>
        <begin position="191"/>
        <end position="217"/>
    </location>
</feature>
<geneLocation type="plasmid" evidence="3 4">
    <name>AZOBR_p3</name>
</geneLocation>
<accession>A0A9P1JZT4</accession>